<dbReference type="RefSeq" id="WP_147881850.1">
    <property type="nucleotide sequence ID" value="NZ_JALLDM010000001.1"/>
</dbReference>
<feature type="domain" description="Phage tail tape measure protein" evidence="2">
    <location>
        <begin position="90"/>
        <end position="283"/>
    </location>
</feature>
<name>A0A5C7C6F6_SERMA</name>
<dbReference type="EMBL" id="VOUQ01000008">
    <property type="protein sequence ID" value="TXE32349.1"/>
    <property type="molecule type" value="Genomic_DNA"/>
</dbReference>
<gene>
    <name evidence="3" type="ORF">FOT62_16470</name>
</gene>
<feature type="transmembrane region" description="Helical" evidence="1">
    <location>
        <begin position="404"/>
        <end position="427"/>
    </location>
</feature>
<reference evidence="3 4" key="1">
    <citation type="submission" date="2019-07" db="EMBL/GenBank/DDBJ databases">
        <title>Serratia strains were isolated from fresh produce.</title>
        <authorList>
            <person name="Cho G.-S."/>
            <person name="Stein M."/>
            <person name="Lee W."/>
            <person name="Suh S.H."/>
            <person name="Franz C.M.A.P."/>
        </authorList>
    </citation>
    <scope>NUCLEOTIDE SEQUENCE [LARGE SCALE GENOMIC DNA]</scope>
    <source>
        <strain evidence="3 4">S16</strain>
    </source>
</reference>
<proteinExistence type="predicted"/>
<dbReference type="Pfam" id="PF10145">
    <property type="entry name" value="PhageMin_Tail"/>
    <property type="match status" value="1"/>
</dbReference>
<dbReference type="AlphaFoldDB" id="A0A5C7C6F6"/>
<evidence type="ECO:0000259" key="2">
    <source>
        <dbReference type="Pfam" id="PF10145"/>
    </source>
</evidence>
<evidence type="ECO:0000256" key="1">
    <source>
        <dbReference type="SAM" id="Phobius"/>
    </source>
</evidence>
<organism evidence="3 4">
    <name type="scientific">Serratia marcescens</name>
    <dbReference type="NCBI Taxonomy" id="615"/>
    <lineage>
        <taxon>Bacteria</taxon>
        <taxon>Pseudomonadati</taxon>
        <taxon>Pseudomonadota</taxon>
        <taxon>Gammaproteobacteria</taxon>
        <taxon>Enterobacterales</taxon>
        <taxon>Yersiniaceae</taxon>
        <taxon>Serratia</taxon>
    </lineage>
</organism>
<dbReference type="Proteomes" id="UP000321126">
    <property type="component" value="Unassembled WGS sequence"/>
</dbReference>
<accession>A0A5C7C6F6</accession>
<feature type="transmembrane region" description="Helical" evidence="1">
    <location>
        <begin position="377"/>
        <end position="398"/>
    </location>
</feature>
<feature type="transmembrane region" description="Helical" evidence="1">
    <location>
        <begin position="439"/>
        <end position="462"/>
    </location>
</feature>
<keyword evidence="1" id="KW-1133">Transmembrane helix</keyword>
<comment type="caution">
    <text evidence="3">The sequence shown here is derived from an EMBL/GenBank/DDBJ whole genome shotgun (WGS) entry which is preliminary data.</text>
</comment>
<dbReference type="NCBIfam" id="TIGR01760">
    <property type="entry name" value="tape_meas_TP901"/>
    <property type="match status" value="1"/>
</dbReference>
<keyword evidence="1" id="KW-0472">Membrane</keyword>
<evidence type="ECO:0000313" key="3">
    <source>
        <dbReference type="EMBL" id="TXE32349.1"/>
    </source>
</evidence>
<dbReference type="InterPro" id="IPR010090">
    <property type="entry name" value="Phage_tape_meas"/>
</dbReference>
<evidence type="ECO:0000313" key="4">
    <source>
        <dbReference type="Proteomes" id="UP000321126"/>
    </source>
</evidence>
<sequence>MKQLEVMLSLVDKFSRPLKMAGGELTNFAGKSRAAFGQMVAGGATLWGVAQSIMGILGPADELQRALAEVKSIGVADTALKNLSNTAILFSMKYGESAAGFVASAASIAGAIDGLADKELRTFTTAGSILAKGTRADADTITNYIGTMYGVFQKTADAMGRSSWVEVMTGQTAEAVKIFKSDGKQMSDAFTSIGANATAAGIGMAEQFAVLGQLQATMSGSEAGTKYKAFLQGVGNAQKVLGLNFVKQDGSMKGIADIMGLIQQKYGDIKKVADSDMIKKAFGSDEAVSLIKLLAQNVDGLKNNIDQIGKIKGMDNAKKMAADMTNQFDRLLQVWKGMRIAVGGALLPVINPLLERMSDMGTQVADWLLKFKNIARWIGYVSIALTSLVAVFALANIAVAAGKFLWMGFMIILKLLRPVLLMLRLAFFLTGLAANFMGLPITLVIGLIALLVAAVWAVVAYWDELKAAIMDTAAFQWLMGIVMVVGAIFRVTWAMIKAGWQDVVNFFTGLSPVQAFTDFKNTITDVFKGLWDYLKNSFAQTYNWIVEKLNMIPGVDIEMKSVAPEATPAGSQPGSAPLLTGANTVSTGRGGIMGQVSQSTNNNSSARTQTIGTVQYNVMQPLTPQQLQENMELYGHG</sequence>
<keyword evidence="1" id="KW-0812">Transmembrane</keyword>
<protein>
    <submittedName>
        <fullName evidence="3">Phage tail tape measure protein</fullName>
    </submittedName>
</protein>
<feature type="transmembrane region" description="Helical" evidence="1">
    <location>
        <begin position="474"/>
        <end position="493"/>
    </location>
</feature>